<protein>
    <submittedName>
        <fullName evidence="1">Uncharacterized protein</fullName>
    </submittedName>
</protein>
<gene>
    <name evidence="1" type="ORF">QO231_12135</name>
</gene>
<dbReference type="RefSeq" id="WP_316776466.1">
    <property type="nucleotide sequence ID" value="NZ_JASMWN010000008.1"/>
</dbReference>
<dbReference type="Proteomes" id="UP001255416">
    <property type="component" value="Unassembled WGS sequence"/>
</dbReference>
<dbReference type="EMBL" id="JASMWN010000008">
    <property type="protein sequence ID" value="MDU9004598.1"/>
    <property type="molecule type" value="Genomic_DNA"/>
</dbReference>
<keyword evidence="2" id="KW-1185">Reference proteome</keyword>
<accession>A0ABU3VEJ0</accession>
<evidence type="ECO:0000313" key="1">
    <source>
        <dbReference type="EMBL" id="MDU9004598.1"/>
    </source>
</evidence>
<reference evidence="2" key="1">
    <citation type="submission" date="2023-05" db="EMBL/GenBank/DDBJ databases">
        <title>Sedimentitalea sp. nov. JM2-8.</title>
        <authorList>
            <person name="Huang J."/>
        </authorList>
    </citation>
    <scope>NUCLEOTIDE SEQUENCE [LARGE SCALE GENOMIC DNA]</scope>
    <source>
        <strain evidence="2">KHS03</strain>
    </source>
</reference>
<name>A0ABU3VEJ0_9RHOB</name>
<evidence type="ECO:0000313" key="2">
    <source>
        <dbReference type="Proteomes" id="UP001255416"/>
    </source>
</evidence>
<organism evidence="1 2">
    <name type="scientific">Sedimentitalea todarodis</name>
    <dbReference type="NCBI Taxonomy" id="1631240"/>
    <lineage>
        <taxon>Bacteria</taxon>
        <taxon>Pseudomonadati</taxon>
        <taxon>Pseudomonadota</taxon>
        <taxon>Alphaproteobacteria</taxon>
        <taxon>Rhodobacterales</taxon>
        <taxon>Paracoccaceae</taxon>
        <taxon>Sedimentitalea</taxon>
    </lineage>
</organism>
<proteinExistence type="predicted"/>
<sequence>MKAMLSAFAAIVLIAILAWYGLDNTGFSEARRTSGPDVRLDGE</sequence>
<comment type="caution">
    <text evidence="1">The sequence shown here is derived from an EMBL/GenBank/DDBJ whole genome shotgun (WGS) entry which is preliminary data.</text>
</comment>